<dbReference type="HOGENOM" id="CLU_037628_6_4_5"/>
<dbReference type="InterPro" id="IPR000843">
    <property type="entry name" value="HTH_LacI"/>
</dbReference>
<feature type="region of interest" description="Disordered" evidence="4">
    <location>
        <begin position="1"/>
        <end position="26"/>
    </location>
</feature>
<dbReference type="SUPFAM" id="SSF47413">
    <property type="entry name" value="lambda repressor-like DNA-binding domains"/>
    <property type="match status" value="1"/>
</dbReference>
<evidence type="ECO:0000256" key="2">
    <source>
        <dbReference type="ARBA" id="ARBA00023125"/>
    </source>
</evidence>
<dbReference type="SMART" id="SM00354">
    <property type="entry name" value="HTH_LACI"/>
    <property type="match status" value="1"/>
</dbReference>
<dbReference type="AlphaFoldDB" id="C6XQJ1"/>
<keyword evidence="2" id="KW-0238">DNA-binding</keyword>
<dbReference type="Proteomes" id="UP000002745">
    <property type="component" value="Chromosome"/>
</dbReference>
<dbReference type="Pfam" id="PF13377">
    <property type="entry name" value="Peripla_BP_3"/>
    <property type="match status" value="1"/>
</dbReference>
<reference evidence="7" key="1">
    <citation type="journal article" date="2011" name="J. Bacteriol.">
        <title>Genome sequences of eight morphologically diverse alphaproteobacteria.</title>
        <authorList>
            <consortium name="US DOE Joint Genome Institute"/>
            <person name="Brown P.J."/>
            <person name="Kysela D.T."/>
            <person name="Buechlein A."/>
            <person name="Hemmerich C."/>
            <person name="Brun Y.V."/>
        </authorList>
    </citation>
    <scope>NUCLEOTIDE SEQUENCE [LARGE SCALE GENOMIC DNA]</scope>
    <source>
        <strain evidence="7">ATCC 49814 / DSM 5838 / IFAM 1418</strain>
    </source>
</reference>
<keyword evidence="7" id="KW-1185">Reference proteome</keyword>
<keyword evidence="3" id="KW-0804">Transcription</keyword>
<proteinExistence type="predicted"/>
<name>C6XQJ1_HIRBI</name>
<evidence type="ECO:0000256" key="4">
    <source>
        <dbReference type="SAM" id="MobiDB-lite"/>
    </source>
</evidence>
<dbReference type="RefSeq" id="WP_015828640.1">
    <property type="nucleotide sequence ID" value="NC_012982.1"/>
</dbReference>
<dbReference type="OrthoDB" id="234496at2"/>
<dbReference type="Gene3D" id="3.40.50.2300">
    <property type="match status" value="2"/>
</dbReference>
<dbReference type="EMBL" id="CP001678">
    <property type="protein sequence ID" value="ACT60490.1"/>
    <property type="molecule type" value="Genomic_DNA"/>
</dbReference>
<dbReference type="GO" id="GO:0000976">
    <property type="term" value="F:transcription cis-regulatory region binding"/>
    <property type="evidence" value="ECO:0007669"/>
    <property type="project" value="TreeGrafter"/>
</dbReference>
<dbReference type="GO" id="GO:0003700">
    <property type="term" value="F:DNA-binding transcription factor activity"/>
    <property type="evidence" value="ECO:0007669"/>
    <property type="project" value="TreeGrafter"/>
</dbReference>
<dbReference type="PANTHER" id="PTHR30146">
    <property type="entry name" value="LACI-RELATED TRANSCRIPTIONAL REPRESSOR"/>
    <property type="match status" value="1"/>
</dbReference>
<organism evidence="6 7">
    <name type="scientific">Hirschia baltica (strain ATCC 49814 / DSM 5838 / IFAM 1418)</name>
    <dbReference type="NCBI Taxonomy" id="582402"/>
    <lineage>
        <taxon>Bacteria</taxon>
        <taxon>Pseudomonadati</taxon>
        <taxon>Pseudomonadota</taxon>
        <taxon>Alphaproteobacteria</taxon>
        <taxon>Hyphomonadales</taxon>
        <taxon>Hyphomonadaceae</taxon>
        <taxon>Hirschia</taxon>
    </lineage>
</organism>
<keyword evidence="1" id="KW-0805">Transcription regulation</keyword>
<evidence type="ECO:0000313" key="7">
    <source>
        <dbReference type="Proteomes" id="UP000002745"/>
    </source>
</evidence>
<evidence type="ECO:0000256" key="3">
    <source>
        <dbReference type="ARBA" id="ARBA00023163"/>
    </source>
</evidence>
<dbReference type="CDD" id="cd01545">
    <property type="entry name" value="PBP1_SalR"/>
    <property type="match status" value="1"/>
</dbReference>
<dbReference type="InterPro" id="IPR010982">
    <property type="entry name" value="Lambda_DNA-bd_dom_sf"/>
</dbReference>
<protein>
    <submittedName>
        <fullName evidence="6">Transcriptional regulator, LacI family</fullName>
    </submittedName>
</protein>
<dbReference type="SUPFAM" id="SSF53822">
    <property type="entry name" value="Periplasmic binding protein-like I"/>
    <property type="match status" value="1"/>
</dbReference>
<dbReference type="PROSITE" id="PS50932">
    <property type="entry name" value="HTH_LACI_2"/>
    <property type="match status" value="1"/>
</dbReference>
<evidence type="ECO:0000256" key="1">
    <source>
        <dbReference type="ARBA" id="ARBA00023015"/>
    </source>
</evidence>
<evidence type="ECO:0000259" key="5">
    <source>
        <dbReference type="PROSITE" id="PS50932"/>
    </source>
</evidence>
<dbReference type="PRINTS" id="PR00036">
    <property type="entry name" value="HTHLACI"/>
</dbReference>
<dbReference type="CDD" id="cd01392">
    <property type="entry name" value="HTH_LacI"/>
    <property type="match status" value="1"/>
</dbReference>
<dbReference type="PANTHER" id="PTHR30146:SF153">
    <property type="entry name" value="LACTOSE OPERON REPRESSOR"/>
    <property type="match status" value="1"/>
</dbReference>
<dbReference type="InterPro" id="IPR028082">
    <property type="entry name" value="Peripla_BP_I"/>
</dbReference>
<dbReference type="STRING" id="582402.Hbal_2817"/>
<gene>
    <name evidence="6" type="ordered locus">Hbal_2817</name>
</gene>
<accession>C6XQJ1</accession>
<dbReference type="eggNOG" id="COG1609">
    <property type="taxonomic scope" value="Bacteria"/>
</dbReference>
<feature type="domain" description="HTH lacI-type" evidence="5">
    <location>
        <begin position="32"/>
        <end position="86"/>
    </location>
</feature>
<sequence length="364" mass="40312">MSSDDPEEFDSSIPNEEISLSKLAASKDRSRSTINDVARLAQVSKKTVSRVINGSPSVREETRVRVKQIIKEIGFTPDPQARALAMRKSMLIGMVYDNPSPQYLVNMQRGILEGLVDTDYLLVLIVCERGDLSYREKVENFVIQQRPMGLILTPSVSEDDNLAEILREHDCDYVRIASVDVDEPSRMIRSLDFDGAADAGRHLAQLGHKRIGHIHGPKTFFSQKERIGGLRAGLAEFDVMLSDDLVVEGAYTYDSGKECMAKLLSAENIPTAVFLGNDEMAMGAYSAAREVGLRIPDDISIVGYDDTPMAKRMWPPMTTVKSPIRATGKAAAELLRKKAAKIAIRELETFRPEIVIRGSTCPPK</sequence>
<dbReference type="PROSITE" id="PS00356">
    <property type="entry name" value="HTH_LACI_1"/>
    <property type="match status" value="1"/>
</dbReference>
<dbReference type="InterPro" id="IPR046335">
    <property type="entry name" value="LacI/GalR-like_sensor"/>
</dbReference>
<dbReference type="Gene3D" id="1.10.260.40">
    <property type="entry name" value="lambda repressor-like DNA-binding domains"/>
    <property type="match status" value="1"/>
</dbReference>
<dbReference type="Pfam" id="PF00356">
    <property type="entry name" value="LacI"/>
    <property type="match status" value="1"/>
</dbReference>
<evidence type="ECO:0000313" key="6">
    <source>
        <dbReference type="EMBL" id="ACT60490.1"/>
    </source>
</evidence>
<dbReference type="KEGG" id="hba:Hbal_2817"/>
<feature type="compositionally biased region" description="Acidic residues" evidence="4">
    <location>
        <begin position="1"/>
        <end position="10"/>
    </location>
</feature>